<accession>A0A182LTP1</accession>
<protein>
    <submittedName>
        <fullName evidence="2">Uncharacterized protein</fullName>
    </submittedName>
</protein>
<feature type="region of interest" description="Disordered" evidence="1">
    <location>
        <begin position="109"/>
        <end position="134"/>
    </location>
</feature>
<reference evidence="2" key="2">
    <citation type="submission" date="2020-05" db="UniProtKB">
        <authorList>
            <consortium name="EnsemblMetazoa"/>
        </authorList>
    </citation>
    <scope>IDENTIFICATION</scope>
    <source>
        <strain evidence="2">A-37</strain>
    </source>
</reference>
<organism evidence="2 3">
    <name type="scientific">Anopheles culicifacies</name>
    <dbReference type="NCBI Taxonomy" id="139723"/>
    <lineage>
        <taxon>Eukaryota</taxon>
        <taxon>Metazoa</taxon>
        <taxon>Ecdysozoa</taxon>
        <taxon>Arthropoda</taxon>
        <taxon>Hexapoda</taxon>
        <taxon>Insecta</taxon>
        <taxon>Pterygota</taxon>
        <taxon>Neoptera</taxon>
        <taxon>Endopterygota</taxon>
        <taxon>Diptera</taxon>
        <taxon>Nematocera</taxon>
        <taxon>Culicoidea</taxon>
        <taxon>Culicidae</taxon>
        <taxon>Anophelinae</taxon>
        <taxon>Anopheles</taxon>
        <taxon>culicifacies species complex</taxon>
    </lineage>
</organism>
<dbReference type="EnsemblMetazoa" id="ACUA001700-RA">
    <property type="protein sequence ID" value="ACUA001700-PA"/>
    <property type="gene ID" value="ACUA001700"/>
</dbReference>
<evidence type="ECO:0000313" key="2">
    <source>
        <dbReference type="EnsemblMetazoa" id="ACUA001700-PA"/>
    </source>
</evidence>
<reference evidence="3" key="1">
    <citation type="submission" date="2013-09" db="EMBL/GenBank/DDBJ databases">
        <title>The Genome Sequence of Anopheles culicifacies species A.</title>
        <authorList>
            <consortium name="The Broad Institute Genomics Platform"/>
            <person name="Neafsey D.E."/>
            <person name="Besansky N."/>
            <person name="Howell P."/>
            <person name="Walton C."/>
            <person name="Young S.K."/>
            <person name="Zeng Q."/>
            <person name="Gargeya S."/>
            <person name="Fitzgerald M."/>
            <person name="Haas B."/>
            <person name="Abouelleil A."/>
            <person name="Allen A.W."/>
            <person name="Alvarado L."/>
            <person name="Arachchi H.M."/>
            <person name="Berlin A.M."/>
            <person name="Chapman S.B."/>
            <person name="Gainer-Dewar J."/>
            <person name="Goldberg J."/>
            <person name="Griggs A."/>
            <person name="Gujja S."/>
            <person name="Hansen M."/>
            <person name="Howarth C."/>
            <person name="Imamovic A."/>
            <person name="Ireland A."/>
            <person name="Larimer J."/>
            <person name="McCowan C."/>
            <person name="Murphy C."/>
            <person name="Pearson M."/>
            <person name="Poon T.W."/>
            <person name="Priest M."/>
            <person name="Roberts A."/>
            <person name="Saif S."/>
            <person name="Shea T."/>
            <person name="Sisk P."/>
            <person name="Sykes S."/>
            <person name="Wortman J."/>
            <person name="Nusbaum C."/>
            <person name="Birren B."/>
        </authorList>
    </citation>
    <scope>NUCLEOTIDE SEQUENCE [LARGE SCALE GENOMIC DNA]</scope>
    <source>
        <strain evidence="3">A-37</strain>
    </source>
</reference>
<evidence type="ECO:0000256" key="1">
    <source>
        <dbReference type="SAM" id="MobiDB-lite"/>
    </source>
</evidence>
<keyword evidence="3" id="KW-1185">Reference proteome</keyword>
<dbReference type="VEuPathDB" id="VectorBase:ACUA001700"/>
<sequence>MVQTIVRPPRANDFSSAISCEQVELSRPLVGSSKNITGGLLTSSSAIDRRFRWPPERLSVSVLAASSRPSVSIISSTTARFADTEMSLPSFRLADTIIASRTVRYQQQDISQSCAPGERSEWDSNLGPASSKTGAAISTTAPRFQITDRYLVDSHFIDPILNS</sequence>
<dbReference type="AlphaFoldDB" id="A0A182LTP1"/>
<name>A0A182LTP1_9DIPT</name>
<dbReference type="AntiFam" id="ANF00062">
    <property type="entry name" value="Shadow ORF (opposite ABC transporter protein)"/>
</dbReference>
<dbReference type="EMBL" id="AXCM01006476">
    <property type="status" value="NOT_ANNOTATED_CDS"/>
    <property type="molecule type" value="Genomic_DNA"/>
</dbReference>
<dbReference type="Proteomes" id="UP000075883">
    <property type="component" value="Unassembled WGS sequence"/>
</dbReference>
<proteinExistence type="predicted"/>
<evidence type="ECO:0000313" key="3">
    <source>
        <dbReference type="Proteomes" id="UP000075883"/>
    </source>
</evidence>